<sequence>MSFLRTLVVTLTLFSALVSSSVLGAEEPSKSILFIATSNVPTGKFRLLNEIAAPLGLKVEVRYVDKLPADTDAGLFTPYAAVFIDSYLQDYVKGRLSKALPGLKLPWVWLYQAQASFGQFPEETAKRLLTHYSQGGRKNFEAFFKVLQAHLQHRHFAGIPAPIIYPAQGIYHPLANGEIFSSVDSFKNWRVRQGQSVSALSPVVAILIHQQYLSSEQTSWFDDLVQRIEARGAIAMPVYAAATESVIPFLSRDGKSLVDLIINTQIMLAPELRKIDFAGLGVPVLQATAYRRGDSKEWRADQQGLALADVPFYLAQSEYTGISDIMIIAAHDKSADQIVAIPEQSQALVDKALRMLALQQKPHAEKRLGLMFWNYPPGEKNLSASYLNLPRSLVQTLEALRKDGYQTSVHDETTLTSNLQRLLAPSYRDGELPGLLRDDLAELFPVASYRSWLQQQTKEVQDALNQRWGDPERSAMTIQKGGQSYFVVPRFKLGNLVLLPQAPRGEKWEEKEKALYHHPKALPSHFYLASYLWLRQQFKADALIHYGTHGSQEWLPGKERGLSVYDYPLLALGDLPVIYPYIVDNIGEALQAKRRGRAVTITHLTPAFTPAGLHDSLIEIHDLLHAWLAQDLGAVKDKIAQDFIKRVKAQKIDKDLAWSDDKIVHDFQGFVTLVHDHLHELAQTAQPLGLHTFGVAPQHTRRIGTVLLMLGRGYWEAVGRWAKVKNDDLDEVMVGDYRQLQKNLAYRMMDDYILEQKIPENLPIALQEKLKLAHSWYQSLAAQQEQTSLLQALDGRYIPSSYGGDPIKNPDALPTGRNLYGFDPSRIPTQQAWAAGKEALDKLLLAHQQKHGSSPRKLTFSLWSVETMRHQGILEAQALWALGVEPVWDAGGRVTGVRLIPREQLGRPRVDVVLSVTGLYRDQFPNTMQQLAKAVQLAAQAKETDNAVAQNSLKMAAKLREAGLPEDQINNAAQTRIFSSESGRYGTGLDDATLASGSWKNKEDGDKKLAQLYLSRMQFAYGADQSQWGSKLDAVNLYAEALRGTDAAVLSRSSNLYGMLTTDDPFQYLGGISLAVRHLDGKPPELYISNLREAGQNGSGKVESAAGFLAKELATRNFHPGYIKGLMAEGYAGTLQIVDSMNNFWGWQAVAREVVRDDQWQEFVDVYVKDKHQLGLRKWFQENNPHALAQTIERMLEAARKDYWKADAATVTELKREYLALAKQHDVTTDNAAFSEFIGLGQQALPSAPGKPYPASRSNTKTDANDSAKPPSQPVKVASPQAVPVVKGIQLQKLSTLPNTTPSNPWHQSELWGLIAMLLAFMSGVFLQLRWKNQLKQII</sequence>
<feature type="region of interest" description="Disordered" evidence="1">
    <location>
        <begin position="1245"/>
        <end position="1279"/>
    </location>
</feature>
<keyword evidence="2" id="KW-0732">Signal</keyword>
<keyword evidence="5" id="KW-1185">Reference proteome</keyword>
<dbReference type="EC" id="6.6.1.2" evidence="4"/>
<dbReference type="CDD" id="cd10150">
    <property type="entry name" value="CobN_like"/>
    <property type="match status" value="1"/>
</dbReference>
<dbReference type="EMBL" id="JBHLXJ010000002">
    <property type="protein sequence ID" value="MFC0348655.1"/>
    <property type="molecule type" value="Genomic_DNA"/>
</dbReference>
<feature type="signal peptide" evidence="2">
    <location>
        <begin position="1"/>
        <end position="24"/>
    </location>
</feature>
<comment type="caution">
    <text evidence="4">The sequence shown here is derived from an EMBL/GenBank/DDBJ whole genome shotgun (WGS) entry which is preliminary data.</text>
</comment>
<feature type="chain" id="PRO_5045376370" evidence="2">
    <location>
        <begin position="25"/>
        <end position="1339"/>
    </location>
</feature>
<protein>
    <submittedName>
        <fullName evidence="4">Cobaltochelatase subunit CobN</fullName>
        <ecNumber evidence="4">6.6.1.2</ecNumber>
    </submittedName>
</protein>
<accession>A0ABV6I9Z9</accession>
<dbReference type="PANTHER" id="PTHR44119">
    <property type="entry name" value="MAGNESIUM-CHELATASE SUBUNIT CHLH, CHLOROPLASTIC"/>
    <property type="match status" value="1"/>
</dbReference>
<dbReference type="InterPro" id="IPR002361">
    <property type="entry name" value="Antenna_alpha_CS"/>
</dbReference>
<name>A0ABV6I9Z9_9BURK</name>
<reference evidence="4 5" key="1">
    <citation type="submission" date="2024-09" db="EMBL/GenBank/DDBJ databases">
        <authorList>
            <person name="Sun Q."/>
            <person name="Mori K."/>
        </authorList>
    </citation>
    <scope>NUCLEOTIDE SEQUENCE [LARGE SCALE GENOMIC DNA]</scope>
    <source>
        <strain evidence="4 5">CCM 8677</strain>
    </source>
</reference>
<organism evidence="4 5">
    <name type="scientific">Undibacterium danionis</name>
    <dbReference type="NCBI Taxonomy" id="1812100"/>
    <lineage>
        <taxon>Bacteria</taxon>
        <taxon>Pseudomonadati</taxon>
        <taxon>Pseudomonadota</taxon>
        <taxon>Betaproteobacteria</taxon>
        <taxon>Burkholderiales</taxon>
        <taxon>Oxalobacteraceae</taxon>
        <taxon>Undibacterium</taxon>
    </lineage>
</organism>
<proteinExistence type="predicted"/>
<dbReference type="Pfam" id="PF02514">
    <property type="entry name" value="CobN-Mg_chel"/>
    <property type="match status" value="1"/>
</dbReference>
<gene>
    <name evidence="4" type="primary">cobN</name>
    <name evidence="4" type="ORF">ACFFJH_02460</name>
</gene>
<dbReference type="PROSITE" id="PS00968">
    <property type="entry name" value="ANTENNA_COMP_ALPHA"/>
    <property type="match status" value="1"/>
</dbReference>
<evidence type="ECO:0000256" key="2">
    <source>
        <dbReference type="SAM" id="SignalP"/>
    </source>
</evidence>
<dbReference type="RefSeq" id="WP_390209793.1">
    <property type="nucleotide sequence ID" value="NZ_JBHLXJ010000002.1"/>
</dbReference>
<dbReference type="PANTHER" id="PTHR44119:SF4">
    <property type="entry name" value="AEROBIC COBALTOCHELATASE SUBUNIT COBN"/>
    <property type="match status" value="1"/>
</dbReference>
<evidence type="ECO:0000313" key="4">
    <source>
        <dbReference type="EMBL" id="MFC0348655.1"/>
    </source>
</evidence>
<keyword evidence="4" id="KW-0436">Ligase</keyword>
<dbReference type="NCBIfam" id="NF004644">
    <property type="entry name" value="PRK05989.2-2"/>
    <property type="match status" value="1"/>
</dbReference>
<dbReference type="InterPro" id="IPR003672">
    <property type="entry name" value="CobN/Mg_chltase"/>
</dbReference>
<dbReference type="Proteomes" id="UP001589844">
    <property type="component" value="Unassembled WGS sequence"/>
</dbReference>
<dbReference type="GO" id="GO:0051116">
    <property type="term" value="F:cobaltochelatase activity"/>
    <property type="evidence" value="ECO:0007669"/>
    <property type="project" value="UniProtKB-EC"/>
</dbReference>
<evidence type="ECO:0000313" key="5">
    <source>
        <dbReference type="Proteomes" id="UP001589844"/>
    </source>
</evidence>
<evidence type="ECO:0000256" key="1">
    <source>
        <dbReference type="SAM" id="MobiDB-lite"/>
    </source>
</evidence>
<evidence type="ECO:0000259" key="3">
    <source>
        <dbReference type="Pfam" id="PF02514"/>
    </source>
</evidence>
<feature type="domain" description="CobN/magnesium chelatase" evidence="3">
    <location>
        <begin position="132"/>
        <end position="1210"/>
    </location>
</feature>